<evidence type="ECO:0000256" key="1">
    <source>
        <dbReference type="SAM" id="Phobius"/>
    </source>
</evidence>
<name>A0ABS8ALB3_9BACT</name>
<protein>
    <submittedName>
        <fullName evidence="2">Uncharacterized protein</fullName>
    </submittedName>
</protein>
<keyword evidence="1" id="KW-0472">Membrane</keyword>
<sequence length="107" mass="11762">MNPSVPALPRLSLPLRIGIALVPFVVNVLAIGWLLLEGTGFEIHDTPDLMVYHRLAVGAKALLVGLLLANLGLFVYVRYTHTTQAARWFGVGALFPMLLLLLSLWMI</sequence>
<keyword evidence="1" id="KW-0812">Transmembrane</keyword>
<evidence type="ECO:0000313" key="3">
    <source>
        <dbReference type="Proteomes" id="UP001165297"/>
    </source>
</evidence>
<feature type="transmembrane region" description="Helical" evidence="1">
    <location>
        <begin position="15"/>
        <end position="36"/>
    </location>
</feature>
<accession>A0ABS8ALB3</accession>
<dbReference type="Proteomes" id="UP001165297">
    <property type="component" value="Unassembled WGS sequence"/>
</dbReference>
<reference evidence="2" key="1">
    <citation type="submission" date="2021-10" db="EMBL/GenBank/DDBJ databases">
        <authorList>
            <person name="Dean J.D."/>
            <person name="Kim M.K."/>
            <person name="Newey C.N."/>
            <person name="Stoker T.S."/>
            <person name="Thompson D.W."/>
            <person name="Grose J.H."/>
        </authorList>
    </citation>
    <scope>NUCLEOTIDE SEQUENCE</scope>
    <source>
        <strain evidence="2">BT635</strain>
    </source>
</reference>
<keyword evidence="1" id="KW-1133">Transmembrane helix</keyword>
<feature type="transmembrane region" description="Helical" evidence="1">
    <location>
        <begin position="85"/>
        <end position="105"/>
    </location>
</feature>
<organism evidence="2 3">
    <name type="scientific">Hymenobacter nitidus</name>
    <dbReference type="NCBI Taxonomy" id="2880929"/>
    <lineage>
        <taxon>Bacteria</taxon>
        <taxon>Pseudomonadati</taxon>
        <taxon>Bacteroidota</taxon>
        <taxon>Cytophagia</taxon>
        <taxon>Cytophagales</taxon>
        <taxon>Hymenobacteraceae</taxon>
        <taxon>Hymenobacter</taxon>
    </lineage>
</organism>
<evidence type="ECO:0000313" key="2">
    <source>
        <dbReference type="EMBL" id="MCB2380457.1"/>
    </source>
</evidence>
<feature type="transmembrane region" description="Helical" evidence="1">
    <location>
        <begin position="57"/>
        <end position="79"/>
    </location>
</feature>
<gene>
    <name evidence="2" type="ORF">LGH70_22885</name>
</gene>
<proteinExistence type="predicted"/>
<keyword evidence="3" id="KW-1185">Reference proteome</keyword>
<comment type="caution">
    <text evidence="2">The sequence shown here is derived from an EMBL/GenBank/DDBJ whole genome shotgun (WGS) entry which is preliminary data.</text>
</comment>
<dbReference type="RefSeq" id="WP_226190463.1">
    <property type="nucleotide sequence ID" value="NZ_JAJADQ010000018.1"/>
</dbReference>
<dbReference type="EMBL" id="JAJADQ010000018">
    <property type="protein sequence ID" value="MCB2380457.1"/>
    <property type="molecule type" value="Genomic_DNA"/>
</dbReference>